<evidence type="ECO:0000313" key="2">
    <source>
        <dbReference type="Proteomes" id="UP000824120"/>
    </source>
</evidence>
<accession>A0A9J6ASD5</accession>
<evidence type="ECO:0000313" key="1">
    <source>
        <dbReference type="EMBL" id="KAG5627203.1"/>
    </source>
</evidence>
<dbReference type="Proteomes" id="UP000824120">
    <property type="component" value="Chromosome 2"/>
</dbReference>
<keyword evidence="2" id="KW-1185">Reference proteome</keyword>
<dbReference type="AlphaFoldDB" id="A0A9J6ASD5"/>
<sequence length="84" mass="10074">MKSRLEVNLYKPLDVEKREIFSVFISKKEEERKMYLNGRFNYRLGEHDRSIFLFESASMLMRSCPLCARDRFGIPSTMTKQILF</sequence>
<proteinExistence type="predicted"/>
<name>A0A9J6ASD5_SOLCO</name>
<comment type="caution">
    <text evidence="1">The sequence shown here is derived from an EMBL/GenBank/DDBJ whole genome shotgun (WGS) entry which is preliminary data.</text>
</comment>
<dbReference type="EMBL" id="JACXVP010000002">
    <property type="protein sequence ID" value="KAG5627203.1"/>
    <property type="molecule type" value="Genomic_DNA"/>
</dbReference>
<organism evidence="1 2">
    <name type="scientific">Solanum commersonii</name>
    <name type="common">Commerson's wild potato</name>
    <name type="synonym">Commerson's nightshade</name>
    <dbReference type="NCBI Taxonomy" id="4109"/>
    <lineage>
        <taxon>Eukaryota</taxon>
        <taxon>Viridiplantae</taxon>
        <taxon>Streptophyta</taxon>
        <taxon>Embryophyta</taxon>
        <taxon>Tracheophyta</taxon>
        <taxon>Spermatophyta</taxon>
        <taxon>Magnoliopsida</taxon>
        <taxon>eudicotyledons</taxon>
        <taxon>Gunneridae</taxon>
        <taxon>Pentapetalae</taxon>
        <taxon>asterids</taxon>
        <taxon>lamiids</taxon>
        <taxon>Solanales</taxon>
        <taxon>Solanaceae</taxon>
        <taxon>Solanoideae</taxon>
        <taxon>Solaneae</taxon>
        <taxon>Solanum</taxon>
    </lineage>
</organism>
<reference evidence="1 2" key="1">
    <citation type="submission" date="2020-09" db="EMBL/GenBank/DDBJ databases">
        <title>De no assembly of potato wild relative species, Solanum commersonii.</title>
        <authorList>
            <person name="Cho K."/>
        </authorList>
    </citation>
    <scope>NUCLEOTIDE SEQUENCE [LARGE SCALE GENOMIC DNA]</scope>
    <source>
        <strain evidence="1">LZ3.2</strain>
        <tissue evidence="1">Leaf</tissue>
    </source>
</reference>
<protein>
    <submittedName>
        <fullName evidence="1">Uncharacterized protein</fullName>
    </submittedName>
</protein>
<gene>
    <name evidence="1" type="ORF">H5410_012421</name>
</gene>